<dbReference type="InterPro" id="IPR050445">
    <property type="entry name" value="Bact_polysacc_biosynth/exp"/>
</dbReference>
<gene>
    <name evidence="3" type="ORF">GCU56_07785</name>
</gene>
<feature type="transmembrane region" description="Helical" evidence="2">
    <location>
        <begin position="408"/>
        <end position="427"/>
    </location>
</feature>
<feature type="transmembrane region" description="Helical" evidence="2">
    <location>
        <begin position="707"/>
        <end position="730"/>
    </location>
</feature>
<evidence type="ECO:0000256" key="1">
    <source>
        <dbReference type="SAM" id="MobiDB-lite"/>
    </source>
</evidence>
<proteinExistence type="predicted"/>
<feature type="compositionally biased region" description="Pro residues" evidence="1">
    <location>
        <begin position="830"/>
        <end position="839"/>
    </location>
</feature>
<evidence type="ECO:0000313" key="4">
    <source>
        <dbReference type="Proteomes" id="UP000470246"/>
    </source>
</evidence>
<keyword evidence="2" id="KW-1133">Transmembrane helix</keyword>
<comment type="caution">
    <text evidence="3">The sequence shown here is derived from an EMBL/GenBank/DDBJ whole genome shotgun (WGS) entry which is preliminary data.</text>
</comment>
<feature type="transmembrane region" description="Helical" evidence="2">
    <location>
        <begin position="12"/>
        <end position="33"/>
    </location>
</feature>
<feature type="region of interest" description="Disordered" evidence="1">
    <location>
        <begin position="785"/>
        <end position="839"/>
    </location>
</feature>
<feature type="transmembrane region" description="Helical" evidence="2">
    <location>
        <begin position="593"/>
        <end position="610"/>
    </location>
</feature>
<dbReference type="EMBL" id="JAAGWF010000008">
    <property type="protein sequence ID" value="NEK57770.1"/>
    <property type="molecule type" value="Genomic_DNA"/>
</dbReference>
<reference evidence="3 4" key="1">
    <citation type="submission" date="2020-02" db="EMBL/GenBank/DDBJ databases">
        <title>Geodermatophilus sabuli CPCC 205279 I12A-02694.</title>
        <authorList>
            <person name="Jiang Z."/>
        </authorList>
    </citation>
    <scope>NUCLEOTIDE SEQUENCE [LARGE SCALE GENOMIC DNA]</scope>
    <source>
        <strain evidence="3 4">I12A-02694</strain>
    </source>
</reference>
<feature type="transmembrane region" description="Helical" evidence="2">
    <location>
        <begin position="439"/>
        <end position="457"/>
    </location>
</feature>
<evidence type="ECO:0000313" key="3">
    <source>
        <dbReference type="EMBL" id="NEK57770.1"/>
    </source>
</evidence>
<keyword evidence="4" id="KW-1185">Reference proteome</keyword>
<feature type="transmembrane region" description="Helical" evidence="2">
    <location>
        <begin position="469"/>
        <end position="488"/>
    </location>
</feature>
<accession>A0A7K3VZF7</accession>
<dbReference type="AlphaFoldDB" id="A0A7K3VZF7"/>
<sequence>MELSDYARAIAGRWVWVVVGGAVGVLLAAAVGMHTPATYGARVALYVDAAVISDEQDPSSAAQVRTAVLPSVAELATSSSVLARVASTLELDDSAGALAAGLDVAVEREMSVLHVAATRPTPAEASAVARAVGAEVQRRAVELLPGTDGPQLRVTLVQDAAEPVPTSRPATVLAVLGGVAGAGGAALAAGLAELARPRVRGRGDVARRTAAPVLGLLPAAGPARGRRPRWWRLRSRDLPCREEELARLRWALRCTAGDRDGRRVALVGAASDTAPLAAELAAPGLDVVPVGSPRALPEDGRFDGAVVVADGRVTTVADLEATLGDVQARGIPVTGVVIDGLLSQAGVRAGIRAGMRGDAHWALDGRHGTVGTAVPAAAVRRTSVPADVATTQVVAGLAVAMVGFTRPLPMGLSAGLLAAAALLPVWLPTVRRYRGTTPLLALAVVGLVSGALLAGWYSADHAFAPYEAAARASAVLGAVGGVGVLLWARGVLPVPVLGTAFGLGMLFSGLAEAPTSDNLWKFQLSAPLMVIALALAARAGRPALTLAVLAVLGLVNVTNDARSAFGFCAVAAVLVLWQQRRVTDRPAHRGRRWLALPVIGGLVAGGYWLLTDLMLAGALGAEIQQRTVTQIAQSGSLLLGGRPEWTATWALAHSHPFGFGLGTVPDDQDLLIAKAGIAVTNIPTAAGYVETYMLAGGVHLHSIAADLWASLGPAGVLLGLTAGVLVLLGIADQLGRRQASGLACLLVPTALWGLLFGPMESNVDTLTLALGLLLLARPPRARTAQVAPTGAAASPGPAGAPRRPLVPTSPGAVPAPAGSRSRRGRSMEPGDPPGPEECT</sequence>
<feature type="compositionally biased region" description="Low complexity" evidence="1">
    <location>
        <begin position="785"/>
        <end position="803"/>
    </location>
</feature>
<evidence type="ECO:0008006" key="5">
    <source>
        <dbReference type="Google" id="ProtNLM"/>
    </source>
</evidence>
<dbReference type="PANTHER" id="PTHR32309">
    <property type="entry name" value="TYROSINE-PROTEIN KINASE"/>
    <property type="match status" value="1"/>
</dbReference>
<keyword evidence="2" id="KW-0472">Membrane</keyword>
<evidence type="ECO:0000256" key="2">
    <source>
        <dbReference type="SAM" id="Phobius"/>
    </source>
</evidence>
<keyword evidence="2" id="KW-0812">Transmembrane</keyword>
<dbReference type="Proteomes" id="UP000470246">
    <property type="component" value="Unassembled WGS sequence"/>
</dbReference>
<dbReference type="PANTHER" id="PTHR32309:SF31">
    <property type="entry name" value="CAPSULAR EXOPOLYSACCHARIDE FAMILY"/>
    <property type="match status" value="1"/>
</dbReference>
<dbReference type="RefSeq" id="WP_163480945.1">
    <property type="nucleotide sequence ID" value="NZ_JAAGWF010000008.1"/>
</dbReference>
<feature type="transmembrane region" description="Helical" evidence="2">
    <location>
        <begin position="526"/>
        <end position="555"/>
    </location>
</feature>
<organism evidence="3 4">
    <name type="scientific">Geodermatophilus sabuli</name>
    <dbReference type="NCBI Taxonomy" id="1564158"/>
    <lineage>
        <taxon>Bacteria</taxon>
        <taxon>Bacillati</taxon>
        <taxon>Actinomycetota</taxon>
        <taxon>Actinomycetes</taxon>
        <taxon>Geodermatophilales</taxon>
        <taxon>Geodermatophilaceae</taxon>
        <taxon>Geodermatophilus</taxon>
    </lineage>
</organism>
<protein>
    <recommendedName>
        <fullName evidence="5">Capsular polysaccharide biosynthesis protein</fullName>
    </recommendedName>
</protein>
<feature type="transmembrane region" description="Helical" evidence="2">
    <location>
        <begin position="494"/>
        <end position="514"/>
    </location>
</feature>
<name>A0A7K3VZF7_9ACTN</name>
<feature type="transmembrane region" description="Helical" evidence="2">
    <location>
        <begin position="172"/>
        <end position="192"/>
    </location>
</feature>